<keyword evidence="2" id="KW-0812">Transmembrane</keyword>
<dbReference type="OrthoDB" id="4148662at2759"/>
<keyword evidence="2" id="KW-0472">Membrane</keyword>
<evidence type="ECO:0000256" key="2">
    <source>
        <dbReference type="SAM" id="Phobius"/>
    </source>
</evidence>
<name>A0A0D1YUQ4_9EURO</name>
<reference evidence="3 4" key="1">
    <citation type="submission" date="2015-01" db="EMBL/GenBank/DDBJ databases">
        <title>The Genome Sequence of Exophiala sideris CBS121828.</title>
        <authorList>
            <consortium name="The Broad Institute Genomics Platform"/>
            <person name="Cuomo C."/>
            <person name="de Hoog S."/>
            <person name="Gorbushina A."/>
            <person name="Stielow B."/>
            <person name="Teixiera M."/>
            <person name="Abouelleil A."/>
            <person name="Chapman S.B."/>
            <person name="Priest M."/>
            <person name="Young S.K."/>
            <person name="Wortman J."/>
            <person name="Nusbaum C."/>
            <person name="Birren B."/>
        </authorList>
    </citation>
    <scope>NUCLEOTIDE SEQUENCE [LARGE SCALE GENOMIC DNA]</scope>
    <source>
        <strain evidence="3 4">CBS 121828</strain>
    </source>
</reference>
<protein>
    <submittedName>
        <fullName evidence="3">Uncharacterized protein</fullName>
    </submittedName>
</protein>
<dbReference type="STRING" id="1016849.A0A0D1YUQ4"/>
<sequence length="255" mass="26582">MACEDSGSTVSSPSPCYCPSTSRTVAFTDGSILKNVMSLPASLGSSVSWEDVTAYASAHSLTSVSSSPTASSSHSLTQVLPPVSASATVSTSVAPSTQASLTTSTVSLPYPSTATAAAPTQGLSTGKKVGIAMGSGAAALILLLLALLLFRRMRRRQETKEEPRKPPMMDLTRPHSDIGQPDPDMRSPAWSGHKSELAADETTSVSPAPLYQAFSERPESVEVEGKPARLSPARHTHDGGYTLPGHNGTYYEMAG</sequence>
<feature type="transmembrane region" description="Helical" evidence="2">
    <location>
        <begin position="129"/>
        <end position="150"/>
    </location>
</feature>
<feature type="region of interest" description="Disordered" evidence="1">
    <location>
        <begin position="156"/>
        <end position="243"/>
    </location>
</feature>
<organism evidence="3 4">
    <name type="scientific">Exophiala sideris</name>
    <dbReference type="NCBI Taxonomy" id="1016849"/>
    <lineage>
        <taxon>Eukaryota</taxon>
        <taxon>Fungi</taxon>
        <taxon>Dikarya</taxon>
        <taxon>Ascomycota</taxon>
        <taxon>Pezizomycotina</taxon>
        <taxon>Eurotiomycetes</taxon>
        <taxon>Chaetothyriomycetidae</taxon>
        <taxon>Chaetothyriales</taxon>
        <taxon>Herpotrichiellaceae</taxon>
        <taxon>Exophiala</taxon>
    </lineage>
</organism>
<evidence type="ECO:0000313" key="3">
    <source>
        <dbReference type="EMBL" id="KIV78568.1"/>
    </source>
</evidence>
<gene>
    <name evidence="3" type="ORF">PV11_06212</name>
</gene>
<dbReference type="EMBL" id="KN846953">
    <property type="protein sequence ID" value="KIV78568.1"/>
    <property type="molecule type" value="Genomic_DNA"/>
</dbReference>
<feature type="compositionally biased region" description="Basic and acidic residues" evidence="1">
    <location>
        <begin position="216"/>
        <end position="227"/>
    </location>
</feature>
<evidence type="ECO:0000256" key="1">
    <source>
        <dbReference type="SAM" id="MobiDB-lite"/>
    </source>
</evidence>
<keyword evidence="2" id="KW-1133">Transmembrane helix</keyword>
<feature type="compositionally biased region" description="Basic and acidic residues" evidence="1">
    <location>
        <begin position="156"/>
        <end position="176"/>
    </location>
</feature>
<accession>A0A0D1YUQ4</accession>
<proteinExistence type="predicted"/>
<dbReference type="HOGENOM" id="CLU_053545_1_0_1"/>
<dbReference type="Proteomes" id="UP000053599">
    <property type="component" value="Unassembled WGS sequence"/>
</dbReference>
<evidence type="ECO:0000313" key="4">
    <source>
        <dbReference type="Proteomes" id="UP000053599"/>
    </source>
</evidence>
<dbReference type="AlphaFoldDB" id="A0A0D1YUQ4"/>